<sequence length="81" mass="9038">MGRHEGRTGARLPRRACEPPLSPVRLAAPRPFQDGRRAARADPSRRRWYAPPHFRCAPLSERGGGGTAQLQELKNNISKLL</sequence>
<keyword evidence="3" id="KW-1185">Reference proteome</keyword>
<comment type="caution">
    <text evidence="2">The sequence shown here is derived from an EMBL/GenBank/DDBJ whole genome shotgun (WGS) entry which is preliminary data.</text>
</comment>
<feature type="region of interest" description="Disordered" evidence="1">
    <location>
        <begin position="1"/>
        <end position="50"/>
    </location>
</feature>
<feature type="compositionally biased region" description="Basic and acidic residues" evidence="1">
    <location>
        <begin position="33"/>
        <end position="45"/>
    </location>
</feature>
<organism evidence="2 3">
    <name type="scientific">Pleurodeles waltl</name>
    <name type="common">Iberian ribbed newt</name>
    <dbReference type="NCBI Taxonomy" id="8319"/>
    <lineage>
        <taxon>Eukaryota</taxon>
        <taxon>Metazoa</taxon>
        <taxon>Chordata</taxon>
        <taxon>Craniata</taxon>
        <taxon>Vertebrata</taxon>
        <taxon>Euteleostomi</taxon>
        <taxon>Amphibia</taxon>
        <taxon>Batrachia</taxon>
        <taxon>Caudata</taxon>
        <taxon>Salamandroidea</taxon>
        <taxon>Salamandridae</taxon>
        <taxon>Pleurodelinae</taxon>
        <taxon>Pleurodeles</taxon>
    </lineage>
</organism>
<reference evidence="2" key="1">
    <citation type="journal article" date="2022" name="bioRxiv">
        <title>Sequencing and chromosome-scale assembly of the giantPleurodeles waltlgenome.</title>
        <authorList>
            <person name="Brown T."/>
            <person name="Elewa A."/>
            <person name="Iarovenko S."/>
            <person name="Subramanian E."/>
            <person name="Araus A.J."/>
            <person name="Petzold A."/>
            <person name="Susuki M."/>
            <person name="Suzuki K.-i.T."/>
            <person name="Hayashi T."/>
            <person name="Toyoda A."/>
            <person name="Oliveira C."/>
            <person name="Osipova E."/>
            <person name="Leigh N.D."/>
            <person name="Simon A."/>
            <person name="Yun M.H."/>
        </authorList>
    </citation>
    <scope>NUCLEOTIDE SEQUENCE</scope>
    <source>
        <strain evidence="2">20211129_DDA</strain>
        <tissue evidence="2">Liver</tissue>
    </source>
</reference>
<dbReference type="AlphaFoldDB" id="A0AAV7NZ64"/>
<proteinExistence type="predicted"/>
<dbReference type="EMBL" id="JANPWB010000012">
    <property type="protein sequence ID" value="KAJ1120701.1"/>
    <property type="molecule type" value="Genomic_DNA"/>
</dbReference>
<evidence type="ECO:0000313" key="2">
    <source>
        <dbReference type="EMBL" id="KAJ1120701.1"/>
    </source>
</evidence>
<protein>
    <submittedName>
        <fullName evidence="2">Uncharacterized protein</fullName>
    </submittedName>
</protein>
<dbReference type="Proteomes" id="UP001066276">
    <property type="component" value="Chromosome 8"/>
</dbReference>
<evidence type="ECO:0000313" key="3">
    <source>
        <dbReference type="Proteomes" id="UP001066276"/>
    </source>
</evidence>
<name>A0AAV7NZ64_PLEWA</name>
<evidence type="ECO:0000256" key="1">
    <source>
        <dbReference type="SAM" id="MobiDB-lite"/>
    </source>
</evidence>
<accession>A0AAV7NZ64</accession>
<gene>
    <name evidence="2" type="ORF">NDU88_008863</name>
</gene>